<dbReference type="EMBL" id="MU005569">
    <property type="protein sequence ID" value="KAF2691925.1"/>
    <property type="molecule type" value="Genomic_DNA"/>
</dbReference>
<evidence type="ECO:0000259" key="1">
    <source>
        <dbReference type="Pfam" id="PF00501"/>
    </source>
</evidence>
<evidence type="ECO:0000313" key="4">
    <source>
        <dbReference type="Proteomes" id="UP000799291"/>
    </source>
</evidence>
<accession>A0A6G1JP74</accession>
<name>A0A6G1JP74_9PLEO</name>
<dbReference type="Gene3D" id="3.40.50.12780">
    <property type="entry name" value="N-terminal domain of ligase-like"/>
    <property type="match status" value="1"/>
</dbReference>
<dbReference type="OrthoDB" id="2962993at2759"/>
<dbReference type="InterPro" id="IPR025110">
    <property type="entry name" value="AMP-bd_C"/>
</dbReference>
<dbReference type="SUPFAM" id="SSF56801">
    <property type="entry name" value="Acetyl-CoA synthetase-like"/>
    <property type="match status" value="1"/>
</dbReference>
<keyword evidence="4" id="KW-1185">Reference proteome</keyword>
<dbReference type="PANTHER" id="PTHR43201">
    <property type="entry name" value="ACYL-COA SYNTHETASE"/>
    <property type="match status" value="1"/>
</dbReference>
<proteinExistence type="predicted"/>
<sequence length="589" mass="64312">MASTLPRLPIFQALKKHDGQSTAVIHGLSGRTFTYGELVNDVAAAKDKLQRNAGGKSTAGERISFLVENGYDYVVTLLSILAAHAIAVPLSPTFPAHELRYIIDQSESLMLLSSEKFQAKADEILKEDMETSPINYKQEKIMMGKTDDYVTLEDPTSDEGGMMLYTSGTTNRPKGVLLPQDVLTAQSQSLLKAWDYSSEDVLLHVLPLHHIHGTVNALLTPLFVGSTIEFQFPFNATAAWERLAAPFLPNPDPAKKPITFLTVVPTIYTRLLASHQSLSPELQAATKTALHPSNMRLNISGSAALPTPVKSAWTELSGGNVLLERYGMTEVGMALSCGLSFADRVDGSVGWPLPFVQARLVDTETGDIIQEGEEIDPTTGSERHGEIQLRGPTIFREYWRNPEATTKEFTEDADGQGKWFKTGDVAVRRMVDRAGKSAQHWAHGPLYFIQGRKSADIIKTGGEKVSALEIEREMLSLPQVSEVAVVGLPSEAWGQKVAAVVMLSEMGKTAGRGGKPWGAMDMRRGLKELLANYKIPQEMKVVEHIPRNAMGKINKKQLVKEIWGEPMEKVGNGTVGKANGAIMVPNGSV</sequence>
<feature type="domain" description="AMP-dependent synthetase/ligase" evidence="1">
    <location>
        <begin position="19"/>
        <end position="399"/>
    </location>
</feature>
<dbReference type="InterPro" id="IPR000873">
    <property type="entry name" value="AMP-dep_synth/lig_dom"/>
</dbReference>
<feature type="domain" description="AMP-binding enzyme C-terminal" evidence="2">
    <location>
        <begin position="469"/>
        <end position="552"/>
    </location>
</feature>
<dbReference type="GO" id="GO:0031956">
    <property type="term" value="F:medium-chain fatty acid-CoA ligase activity"/>
    <property type="evidence" value="ECO:0007669"/>
    <property type="project" value="TreeGrafter"/>
</dbReference>
<dbReference type="InterPro" id="IPR042099">
    <property type="entry name" value="ANL_N_sf"/>
</dbReference>
<gene>
    <name evidence="3" type="ORF">K458DRAFT_398308</name>
</gene>
<evidence type="ECO:0000313" key="3">
    <source>
        <dbReference type="EMBL" id="KAF2691925.1"/>
    </source>
</evidence>
<dbReference type="CDD" id="cd05941">
    <property type="entry name" value="MCS"/>
    <property type="match status" value="1"/>
</dbReference>
<reference evidence="3" key="1">
    <citation type="journal article" date="2020" name="Stud. Mycol.">
        <title>101 Dothideomycetes genomes: a test case for predicting lifestyles and emergence of pathogens.</title>
        <authorList>
            <person name="Haridas S."/>
            <person name="Albert R."/>
            <person name="Binder M."/>
            <person name="Bloem J."/>
            <person name="Labutti K."/>
            <person name="Salamov A."/>
            <person name="Andreopoulos B."/>
            <person name="Baker S."/>
            <person name="Barry K."/>
            <person name="Bills G."/>
            <person name="Bluhm B."/>
            <person name="Cannon C."/>
            <person name="Castanera R."/>
            <person name="Culley D."/>
            <person name="Daum C."/>
            <person name="Ezra D."/>
            <person name="Gonzalez J."/>
            <person name="Henrissat B."/>
            <person name="Kuo A."/>
            <person name="Liang C."/>
            <person name="Lipzen A."/>
            <person name="Lutzoni F."/>
            <person name="Magnuson J."/>
            <person name="Mondo S."/>
            <person name="Nolan M."/>
            <person name="Ohm R."/>
            <person name="Pangilinan J."/>
            <person name="Park H.-J."/>
            <person name="Ramirez L."/>
            <person name="Alfaro M."/>
            <person name="Sun H."/>
            <person name="Tritt A."/>
            <person name="Yoshinaga Y."/>
            <person name="Zwiers L.-H."/>
            <person name="Turgeon B."/>
            <person name="Goodwin S."/>
            <person name="Spatafora J."/>
            <person name="Crous P."/>
            <person name="Grigoriev I."/>
        </authorList>
    </citation>
    <scope>NUCLEOTIDE SEQUENCE</scope>
    <source>
        <strain evidence="3">CBS 122367</strain>
    </source>
</reference>
<dbReference type="Pfam" id="PF00501">
    <property type="entry name" value="AMP-binding"/>
    <property type="match status" value="1"/>
</dbReference>
<dbReference type="PANTHER" id="PTHR43201:SF28">
    <property type="entry name" value="ENZYME, PUTATIVE (AFU_ORTHOLOGUE AFUA_7G01530)-RELATED"/>
    <property type="match status" value="1"/>
</dbReference>
<dbReference type="InterPro" id="IPR045851">
    <property type="entry name" value="AMP-bd_C_sf"/>
</dbReference>
<protein>
    <submittedName>
        <fullName evidence="3">Acetyl-CoA synthetase-like protein</fullName>
    </submittedName>
</protein>
<dbReference type="GO" id="GO:0006631">
    <property type="term" value="P:fatty acid metabolic process"/>
    <property type="evidence" value="ECO:0007669"/>
    <property type="project" value="TreeGrafter"/>
</dbReference>
<evidence type="ECO:0000259" key="2">
    <source>
        <dbReference type="Pfam" id="PF13193"/>
    </source>
</evidence>
<dbReference type="Gene3D" id="3.30.300.30">
    <property type="match status" value="1"/>
</dbReference>
<dbReference type="AlphaFoldDB" id="A0A6G1JP74"/>
<organism evidence="3 4">
    <name type="scientific">Lentithecium fluviatile CBS 122367</name>
    <dbReference type="NCBI Taxonomy" id="1168545"/>
    <lineage>
        <taxon>Eukaryota</taxon>
        <taxon>Fungi</taxon>
        <taxon>Dikarya</taxon>
        <taxon>Ascomycota</taxon>
        <taxon>Pezizomycotina</taxon>
        <taxon>Dothideomycetes</taxon>
        <taxon>Pleosporomycetidae</taxon>
        <taxon>Pleosporales</taxon>
        <taxon>Massarineae</taxon>
        <taxon>Lentitheciaceae</taxon>
        <taxon>Lentithecium</taxon>
    </lineage>
</organism>
<dbReference type="Pfam" id="PF13193">
    <property type="entry name" value="AMP-binding_C"/>
    <property type="match status" value="1"/>
</dbReference>
<dbReference type="Proteomes" id="UP000799291">
    <property type="component" value="Unassembled WGS sequence"/>
</dbReference>